<evidence type="ECO:0000256" key="3">
    <source>
        <dbReference type="ARBA" id="ARBA00022722"/>
    </source>
</evidence>
<dbReference type="SMART" id="SM00343">
    <property type="entry name" value="ZnF_C2HC"/>
    <property type="match status" value="1"/>
</dbReference>
<dbReference type="InterPro" id="IPR050951">
    <property type="entry name" value="Retrovirus_Pol_polyprotein"/>
</dbReference>
<dbReference type="InterPro" id="IPR043502">
    <property type="entry name" value="DNA/RNA_pol_sf"/>
</dbReference>
<dbReference type="PROSITE" id="PS50878">
    <property type="entry name" value="RT_POL"/>
    <property type="match status" value="1"/>
</dbReference>
<keyword evidence="5" id="KW-0863">Zinc-finger</keyword>
<dbReference type="PANTHER" id="PTHR37984">
    <property type="entry name" value="PROTEIN CBG26694"/>
    <property type="match status" value="1"/>
</dbReference>
<evidence type="ECO:0000259" key="6">
    <source>
        <dbReference type="PROSITE" id="PS50158"/>
    </source>
</evidence>
<dbReference type="InterPro" id="IPR043128">
    <property type="entry name" value="Rev_trsase/Diguanyl_cyclase"/>
</dbReference>
<keyword evidence="5" id="KW-0862">Zinc</keyword>
<evidence type="ECO:0000259" key="7">
    <source>
        <dbReference type="PROSITE" id="PS50878"/>
    </source>
</evidence>
<dbReference type="InterPro" id="IPR001878">
    <property type="entry name" value="Znf_CCHC"/>
</dbReference>
<dbReference type="Gene3D" id="3.10.10.10">
    <property type="entry name" value="HIV Type 1 Reverse Transcriptase, subunit A, domain 1"/>
    <property type="match status" value="1"/>
</dbReference>
<dbReference type="CDD" id="cd00303">
    <property type="entry name" value="retropepsin_like"/>
    <property type="match status" value="1"/>
</dbReference>
<dbReference type="Gene3D" id="3.30.70.270">
    <property type="match status" value="2"/>
</dbReference>
<evidence type="ECO:0000313" key="9">
    <source>
        <dbReference type="Proteomes" id="UP001057375"/>
    </source>
</evidence>
<dbReference type="CDD" id="cd01647">
    <property type="entry name" value="RT_LTR"/>
    <property type="match status" value="1"/>
</dbReference>
<keyword evidence="5" id="KW-0479">Metal-binding</keyword>
<reference evidence="8" key="1">
    <citation type="submission" date="2022-03" db="EMBL/GenBank/DDBJ databases">
        <title>Draft genome sequence of Aduncisulcus paluster, a free-living microaerophilic Fornicata.</title>
        <authorList>
            <person name="Yuyama I."/>
            <person name="Kume K."/>
            <person name="Tamura T."/>
            <person name="Inagaki Y."/>
            <person name="Hashimoto T."/>
        </authorList>
    </citation>
    <scope>NUCLEOTIDE SEQUENCE</scope>
    <source>
        <strain evidence="8">NY0171</strain>
    </source>
</reference>
<dbReference type="Gene3D" id="2.40.70.10">
    <property type="entry name" value="Acid Proteases"/>
    <property type="match status" value="1"/>
</dbReference>
<name>A0ABQ5JV46_9EUKA</name>
<protein>
    <submittedName>
        <fullName evidence="8">Uncharacterized protein</fullName>
    </submittedName>
</protein>
<accession>A0ABQ5JV46</accession>
<sequence length="630" mass="70696">MSGLDALYRFEGLTLRDVSVKSVASYVKAFRKILRQVPESEHPSPELLKKYFLQGITVNSFRVRCESALDGKPTPTMSEMTAMVFEQQAIVSDVIDEFKRYLEPEKRRSTSTPLQKHSPVKHQSAVTKRDLSKVKCFNCGKLGHFKRDCPYRRGGQALKAMFSVSADRPLVNLTILGPGGSTILETTALLDSGATTNFISSDLMAELSIDYFMMTKSVRSTISLADGTQLTSDTEMSVRAQISKPGASTCYAVVTNLVLKTIALDKDDVPIIIGYPTIRDLDLLHLLSQEHPEEDDPDVFSELSDGELADCKVATHLLPRVTPLLTKYLSDFKRRPDTVADVEPFSIRLIQGESFALRSARRLNPKTRAFLNEEVRRLLEEKKIVKSKSPFYSPVVVVPKKNGQNRLCIDFRTLNKITVPYRFPLPRIDEELDSIHGNVVFGCLDLSNGFHLVPIEPLSQQYTAFQTPKGIFQFTCMPFGLMNAPAHFQSVMQASFGDLISQKKCIVYIDDILVMGKSDEDFLKNLKHVLERCSEVGLKINFAKCNLGLKRVEFLGYLISKKGKEVAPSRVEGILSLRTPSCKKDVRCFLGMINFVRDFIPDCSTLCEPLSRLTGKDVPFEWTSEQDEAL</sequence>
<dbReference type="EMBL" id="BQXS01011946">
    <property type="protein sequence ID" value="GKT18438.1"/>
    <property type="molecule type" value="Genomic_DNA"/>
</dbReference>
<keyword evidence="1" id="KW-0808">Transferase</keyword>
<keyword evidence="3" id="KW-0540">Nuclease</keyword>
<feature type="non-terminal residue" evidence="8">
    <location>
        <position position="630"/>
    </location>
</feature>
<dbReference type="Proteomes" id="UP001057375">
    <property type="component" value="Unassembled WGS sequence"/>
</dbReference>
<dbReference type="SUPFAM" id="SSF56672">
    <property type="entry name" value="DNA/RNA polymerases"/>
    <property type="match status" value="1"/>
</dbReference>
<evidence type="ECO:0000256" key="1">
    <source>
        <dbReference type="ARBA" id="ARBA00022679"/>
    </source>
</evidence>
<dbReference type="InterPro" id="IPR036875">
    <property type="entry name" value="Znf_CCHC_sf"/>
</dbReference>
<keyword evidence="9" id="KW-1185">Reference proteome</keyword>
<gene>
    <name evidence="8" type="ORF">ADUPG1_011309</name>
</gene>
<dbReference type="Pfam" id="PF00078">
    <property type="entry name" value="RVT_1"/>
    <property type="match status" value="1"/>
</dbReference>
<keyword evidence="2" id="KW-0548">Nucleotidyltransferase</keyword>
<evidence type="ECO:0000313" key="8">
    <source>
        <dbReference type="EMBL" id="GKT18438.1"/>
    </source>
</evidence>
<dbReference type="Pfam" id="PF00098">
    <property type="entry name" value="zf-CCHC"/>
    <property type="match status" value="1"/>
</dbReference>
<comment type="caution">
    <text evidence="8">The sequence shown here is derived from an EMBL/GenBank/DDBJ whole genome shotgun (WGS) entry which is preliminary data.</text>
</comment>
<evidence type="ECO:0000256" key="4">
    <source>
        <dbReference type="ARBA" id="ARBA00022759"/>
    </source>
</evidence>
<evidence type="ECO:0000256" key="2">
    <source>
        <dbReference type="ARBA" id="ARBA00022695"/>
    </source>
</evidence>
<dbReference type="SUPFAM" id="SSF57756">
    <property type="entry name" value="Retrovirus zinc finger-like domains"/>
    <property type="match status" value="1"/>
</dbReference>
<dbReference type="InterPro" id="IPR000477">
    <property type="entry name" value="RT_dom"/>
</dbReference>
<organism evidence="8 9">
    <name type="scientific">Aduncisulcus paluster</name>
    <dbReference type="NCBI Taxonomy" id="2918883"/>
    <lineage>
        <taxon>Eukaryota</taxon>
        <taxon>Metamonada</taxon>
        <taxon>Carpediemonas-like organisms</taxon>
        <taxon>Aduncisulcus</taxon>
    </lineage>
</organism>
<feature type="domain" description="CCHC-type" evidence="6">
    <location>
        <begin position="135"/>
        <end position="150"/>
    </location>
</feature>
<proteinExistence type="predicted"/>
<feature type="domain" description="Reverse transcriptase" evidence="7">
    <location>
        <begin position="379"/>
        <end position="559"/>
    </location>
</feature>
<dbReference type="InterPro" id="IPR021109">
    <property type="entry name" value="Peptidase_aspartic_dom_sf"/>
</dbReference>
<evidence type="ECO:0000256" key="5">
    <source>
        <dbReference type="PROSITE-ProRule" id="PRU00047"/>
    </source>
</evidence>
<dbReference type="Gene3D" id="4.10.60.10">
    <property type="entry name" value="Zinc finger, CCHC-type"/>
    <property type="match status" value="1"/>
</dbReference>
<keyword evidence="4" id="KW-0378">Hydrolase</keyword>
<dbReference type="PANTHER" id="PTHR37984:SF5">
    <property type="entry name" value="PROTEIN NYNRIN-LIKE"/>
    <property type="match status" value="1"/>
</dbReference>
<dbReference type="PROSITE" id="PS50158">
    <property type="entry name" value="ZF_CCHC"/>
    <property type="match status" value="1"/>
</dbReference>
<keyword evidence="4" id="KW-0255">Endonuclease</keyword>